<proteinExistence type="predicted"/>
<sequence length="107" mass="12370">MSDKNIMIIQGQQRWVMPRVHRHFSTFDGPASLGTAVYAFFFGESAPDEDIRQVLPIEQGHHTSRLQTPVNIRLQRTRWTHFFPSSDSQAGELCLFVVHFCMDFYPG</sequence>
<name>A0A7S1HYW8_9EUGL</name>
<dbReference type="EMBL" id="HBGA01017541">
    <property type="protein sequence ID" value="CAD8995748.1"/>
    <property type="molecule type" value="Transcribed_RNA"/>
</dbReference>
<dbReference type="AlphaFoldDB" id="A0A7S1HYW8"/>
<accession>A0A7S1HYW8</accession>
<protein>
    <submittedName>
        <fullName evidence="1">Uncharacterized protein</fullName>
    </submittedName>
</protein>
<evidence type="ECO:0000313" key="1">
    <source>
        <dbReference type="EMBL" id="CAD8995748.1"/>
    </source>
</evidence>
<reference evidence="1" key="1">
    <citation type="submission" date="2021-01" db="EMBL/GenBank/DDBJ databases">
        <authorList>
            <person name="Corre E."/>
            <person name="Pelletier E."/>
            <person name="Niang G."/>
            <person name="Scheremetjew M."/>
            <person name="Finn R."/>
            <person name="Kale V."/>
            <person name="Holt S."/>
            <person name="Cochrane G."/>
            <person name="Meng A."/>
            <person name="Brown T."/>
            <person name="Cohen L."/>
        </authorList>
    </citation>
    <scope>NUCLEOTIDE SEQUENCE</scope>
    <source>
        <strain evidence="1">NIES-381</strain>
    </source>
</reference>
<gene>
    <name evidence="1" type="ORF">EGYM00392_LOCUS6805</name>
</gene>
<organism evidence="1">
    <name type="scientific">Eutreptiella gymnastica</name>
    <dbReference type="NCBI Taxonomy" id="73025"/>
    <lineage>
        <taxon>Eukaryota</taxon>
        <taxon>Discoba</taxon>
        <taxon>Euglenozoa</taxon>
        <taxon>Euglenida</taxon>
        <taxon>Spirocuta</taxon>
        <taxon>Euglenophyceae</taxon>
        <taxon>Eutreptiales</taxon>
        <taxon>Eutreptiaceae</taxon>
        <taxon>Eutreptiella</taxon>
    </lineage>
</organism>